<dbReference type="AlphaFoldDB" id="A0AAD9GXC1"/>
<accession>A0AAD9GXC1</accession>
<name>A0AAD9GXC1_9STRA</name>
<proteinExistence type="predicted"/>
<feature type="coiled-coil region" evidence="1">
    <location>
        <begin position="199"/>
        <end position="226"/>
    </location>
</feature>
<comment type="caution">
    <text evidence="3">The sequence shown here is derived from an EMBL/GenBank/DDBJ whole genome shotgun (WGS) entry which is preliminary data.</text>
</comment>
<dbReference type="InterPro" id="IPR036322">
    <property type="entry name" value="WD40_repeat_dom_sf"/>
</dbReference>
<organism evidence="3 4">
    <name type="scientific">Phytophthora citrophthora</name>
    <dbReference type="NCBI Taxonomy" id="4793"/>
    <lineage>
        <taxon>Eukaryota</taxon>
        <taxon>Sar</taxon>
        <taxon>Stramenopiles</taxon>
        <taxon>Oomycota</taxon>
        <taxon>Peronosporomycetes</taxon>
        <taxon>Peronosporales</taxon>
        <taxon>Peronosporaceae</taxon>
        <taxon>Phytophthora</taxon>
    </lineage>
</organism>
<keyword evidence="1" id="KW-0175">Coiled coil</keyword>
<evidence type="ECO:0000256" key="2">
    <source>
        <dbReference type="SAM" id="MobiDB-lite"/>
    </source>
</evidence>
<dbReference type="Gene3D" id="2.130.10.10">
    <property type="entry name" value="YVTN repeat-like/Quinoprotein amine dehydrogenase"/>
    <property type="match status" value="2"/>
</dbReference>
<reference evidence="3" key="1">
    <citation type="submission" date="2023-08" db="EMBL/GenBank/DDBJ databases">
        <title>Reference Genome Resource for the Citrus Pathogen Phytophthora citrophthora.</title>
        <authorList>
            <person name="Moller H."/>
            <person name="Coetzee B."/>
            <person name="Rose L.J."/>
            <person name="Van Niekerk J.M."/>
        </authorList>
    </citation>
    <scope>NUCLEOTIDE SEQUENCE</scope>
    <source>
        <strain evidence="3">STE-U-9442</strain>
    </source>
</reference>
<dbReference type="InterPro" id="IPR015943">
    <property type="entry name" value="WD40/YVTN_repeat-like_dom_sf"/>
</dbReference>
<feature type="coiled-coil region" evidence="1">
    <location>
        <begin position="291"/>
        <end position="318"/>
    </location>
</feature>
<evidence type="ECO:0000313" key="4">
    <source>
        <dbReference type="Proteomes" id="UP001259832"/>
    </source>
</evidence>
<dbReference type="Proteomes" id="UP001259832">
    <property type="component" value="Unassembled WGS sequence"/>
</dbReference>
<keyword evidence="4" id="KW-1185">Reference proteome</keyword>
<dbReference type="SUPFAM" id="SSF50978">
    <property type="entry name" value="WD40 repeat-like"/>
    <property type="match status" value="1"/>
</dbReference>
<dbReference type="InterPro" id="IPR001680">
    <property type="entry name" value="WD40_rpt"/>
</dbReference>
<gene>
    <name evidence="3" type="ORF">P3T76_002946</name>
</gene>
<evidence type="ECO:0000313" key="3">
    <source>
        <dbReference type="EMBL" id="KAK1945898.1"/>
    </source>
</evidence>
<dbReference type="EMBL" id="JASMQC010000004">
    <property type="protein sequence ID" value="KAK1945898.1"/>
    <property type="molecule type" value="Genomic_DNA"/>
</dbReference>
<protein>
    <submittedName>
        <fullName evidence="3">Uncharacterized protein</fullName>
    </submittedName>
</protein>
<sequence length="1028" mass="116429">MESEERSSITPLGVMKRKQKPASAYQYYQKLVQDFDALEREMHTHQAQQNDLEAQLERAKAKIQASKAENQREQQLQWERERDHQLEVFVQQRAAFDSLCAQMEELEAQELRLQAEVEVLHEKQQEVNDTEARRIRRLVHERTSLLENELAKGKADLDFIAHVVAGDLKQQNGNKTLISVEKIVQDVQERRRQEFKASEENFKARMQSFQREKELLAKKANELQVTKRKALEILSENQQLTIKGFFDTVKKGEDHPSLNFGEILQSLNQSGAQVEQIQTQRNSSRDFAADLEEARAILERGNQRIEAIQKNLDDRKAEAKKLGVISSEAGYDGVWGIESYSPHQYETVYFIRSLVFSWMNIAVAEVDAQPTKELLQVEINRWRVSHLNVEHDRDRERNLSLARQFLSTLIRDVTIEIAEDIRVEFESNSQHVRDAVASALKSVFFPTTGKLEPKKALVKSVDSPLNVRSSLFESSFKHMRDLRYRHNGSKPTMLLNQSLLPKQRPPATVTPQLVKSPVKKMFGLFTVSRSEVPKRIQPPSSSETVSQSVNVEIIPFIPADATSPSPGQLTITFWQNSRLRVRSIVLPSSQGHCSCLHLSCDGNLLVCGTVEGELSLWDLLPDQPTILRVWSPPKPERSRVLRVVLSPDSHLVLVFFRRKSIGVFCVNPTQSQTRAAKPDHFFPADPNKYKPRNLELLKQISATDALVELSFTTEIRERAPSAVAKHFTADWSAELSCGAFFSSFSLSGIRNGDVICGTSSGDLVKFNLQPQYIKRINAIQAAFDFPGPEDTASLNTNTIRREIFRGHRQAVIFVSCIHRESKPKEVVSVDQEGIVCIWEYNTSKFTGYGWFEPSLRVRLDLRSNLESSSSEILQVSLTPDDTRLVFMLFYADPSGKKAAGKLHFLQLLTSSMQLDRVQLSVEFTGGNGAPRFALTTNFLLLLANNVVRVYTLRTGKESREPLALSFPGQTQLVFNQITCSSNPKSSSNPATITFVVSGDQHSRILVHSFTNTIPPQSPVKNAKSKRVR</sequence>
<feature type="coiled-coil region" evidence="1">
    <location>
        <begin position="28"/>
        <end position="133"/>
    </location>
</feature>
<evidence type="ECO:0000256" key="1">
    <source>
        <dbReference type="SAM" id="Coils"/>
    </source>
</evidence>
<feature type="region of interest" description="Disordered" evidence="2">
    <location>
        <begin position="1"/>
        <end position="21"/>
    </location>
</feature>
<dbReference type="SMART" id="SM00320">
    <property type="entry name" value="WD40"/>
    <property type="match status" value="2"/>
</dbReference>